<dbReference type="Pfam" id="PF11760">
    <property type="entry name" value="CbiG_N"/>
    <property type="match status" value="1"/>
</dbReference>
<proteinExistence type="predicted"/>
<dbReference type="NCBIfam" id="TIGR01466">
    <property type="entry name" value="cobJ_cbiH"/>
    <property type="match status" value="1"/>
</dbReference>
<dbReference type="InterPro" id="IPR000878">
    <property type="entry name" value="4pyrrol_Mease"/>
</dbReference>
<dbReference type="Pfam" id="PF01890">
    <property type="entry name" value="CbiG_C"/>
    <property type="match status" value="1"/>
</dbReference>
<dbReference type="InterPro" id="IPR035996">
    <property type="entry name" value="4pyrrol_Methylase_sf"/>
</dbReference>
<feature type="domain" description="Cobalamin synthesis G N-terminal" evidence="8">
    <location>
        <begin position="53"/>
        <end position="131"/>
    </location>
</feature>
<keyword evidence="3 9" id="KW-0489">Methyltransferase</keyword>
<dbReference type="GO" id="GO:0032259">
    <property type="term" value="P:methylation"/>
    <property type="evidence" value="ECO:0007669"/>
    <property type="project" value="UniProtKB-KW"/>
</dbReference>
<dbReference type="InterPro" id="IPR038029">
    <property type="entry name" value="GbiG_N_sf"/>
</dbReference>
<dbReference type="PANTHER" id="PTHR47036">
    <property type="entry name" value="COBALT-FACTOR III C(17)-METHYLTRANSFERASE-RELATED"/>
    <property type="match status" value="1"/>
</dbReference>
<evidence type="ECO:0000256" key="2">
    <source>
        <dbReference type="ARBA" id="ARBA00022573"/>
    </source>
</evidence>
<dbReference type="SUPFAM" id="SSF159664">
    <property type="entry name" value="CobE/GbiG C-terminal domain-like"/>
    <property type="match status" value="1"/>
</dbReference>
<keyword evidence="2" id="KW-0169">Cobalamin biosynthesis</keyword>
<dbReference type="Pfam" id="PF00590">
    <property type="entry name" value="TP_methylase"/>
    <property type="match status" value="1"/>
</dbReference>
<dbReference type="AlphaFoldDB" id="A0A7Y0HH97"/>
<dbReference type="RefSeq" id="WP_169625614.1">
    <property type="nucleotide sequence ID" value="NZ_JABBNT010000003.1"/>
</dbReference>
<dbReference type="UniPathway" id="UPA00148"/>
<dbReference type="SUPFAM" id="SSF53790">
    <property type="entry name" value="Tetrapyrrole methylase"/>
    <property type="match status" value="1"/>
</dbReference>
<dbReference type="InterPro" id="IPR036518">
    <property type="entry name" value="CobE/GbiG_C_sf"/>
</dbReference>
<dbReference type="SUPFAM" id="SSF159672">
    <property type="entry name" value="CbiG N-terminal domain-like"/>
    <property type="match status" value="1"/>
</dbReference>
<evidence type="ECO:0000313" key="10">
    <source>
        <dbReference type="Proteomes" id="UP000539372"/>
    </source>
</evidence>
<keyword evidence="4 9" id="KW-0808">Transferase</keyword>
<dbReference type="Gene3D" id="3.30.950.10">
    <property type="entry name" value="Methyltransferase, Cobalt-precorrin-4 Transmethylase, Domain 2"/>
    <property type="match status" value="1"/>
</dbReference>
<dbReference type="Proteomes" id="UP000539372">
    <property type="component" value="Unassembled WGS sequence"/>
</dbReference>
<name>A0A7Y0HH97_9PROT</name>
<dbReference type="EC" id="2.1.1.131" evidence="9"/>
<dbReference type="EMBL" id="JABBNT010000003">
    <property type="protein sequence ID" value="NMM45264.1"/>
    <property type="molecule type" value="Genomic_DNA"/>
</dbReference>
<keyword evidence="10" id="KW-1185">Reference proteome</keyword>
<evidence type="ECO:0000259" key="6">
    <source>
        <dbReference type="Pfam" id="PF00590"/>
    </source>
</evidence>
<sequence length="603" mass="63480">MPTETPIALIVLTQAGYETARRLKAMLPEIVIFGKGDRIDGADCVFDDAMETIRGLHGEGWTVVGLCAAGILVRALAGMASDKWRDAPVLALSEDGQVAVPLLGGHHGANKLACRFAELLGGQAAITTAGDRRLGFALDDPPTGWTLKTPDAVKAVTARLLAGETVTLRRECGDASWPPATAFREAGPGQVADVLITDRVIKATDGQVVLVPPTLALGIGCERMADAGGLRDFVRTVLSSEGLDPAAIAAIGSVDLKGDEPALKALSADLDRPVRLFAAAELEDLTPHLPNPSDVVFQEIGCHGVAEASVLALAGRDARFAVEKQRRGPYTCAVARARDKSVDTGAGKAPGRLFVVGIGPGDTLYRTGAAARAILGSDCVVGYRLYLDLARDLIGGKPTHDSELGEEAARARKALELAAQGQTVSLVCSGDPGIYALATLVFELIEATEDRALRAVDVDVVPGISAFQLAAARLGAPMGHDFCLISLSDLLTPVAAIRMRLKAAAEGDFVLAFYNPQSKRRRTLLPEARDILMAHRPPTTPVALCRQLGRPEESITVTTLADFDPAVVDMFTLVVIGSSETRAFDHAGTPRAFTPRGYAGKQT</sequence>
<dbReference type="InterPro" id="IPR006363">
    <property type="entry name" value="Cbl_synth_CobJ/CibH_dom"/>
</dbReference>
<dbReference type="GO" id="GO:0009236">
    <property type="term" value="P:cobalamin biosynthetic process"/>
    <property type="evidence" value="ECO:0007669"/>
    <property type="project" value="UniProtKB-UniPathway"/>
</dbReference>
<protein>
    <submittedName>
        <fullName evidence="9">Precorrin-3B C(17)-methyltransferase</fullName>
        <ecNumber evidence="9">2.1.1.131</ecNumber>
    </submittedName>
</protein>
<dbReference type="InterPro" id="IPR002750">
    <property type="entry name" value="CobE/GbiG_C"/>
</dbReference>
<dbReference type="Gene3D" id="3.30.420.180">
    <property type="entry name" value="CobE/GbiG C-terminal domain"/>
    <property type="match status" value="1"/>
</dbReference>
<keyword evidence="5" id="KW-0949">S-adenosyl-L-methionine</keyword>
<evidence type="ECO:0000259" key="8">
    <source>
        <dbReference type="Pfam" id="PF11760"/>
    </source>
</evidence>
<feature type="domain" description="CobE/GbiG C-terminal" evidence="7">
    <location>
        <begin position="215"/>
        <end position="335"/>
    </location>
</feature>
<dbReference type="GO" id="GO:0030789">
    <property type="term" value="F:precorrin-3B C17-methyltransferase activity"/>
    <property type="evidence" value="ECO:0007669"/>
    <property type="project" value="UniProtKB-EC"/>
</dbReference>
<evidence type="ECO:0000256" key="3">
    <source>
        <dbReference type="ARBA" id="ARBA00022603"/>
    </source>
</evidence>
<dbReference type="PANTHER" id="PTHR47036:SF1">
    <property type="entry name" value="COBALT-FACTOR III C(17)-METHYLTRANSFERASE-RELATED"/>
    <property type="match status" value="1"/>
</dbReference>
<reference evidence="9 10" key="1">
    <citation type="submission" date="2020-04" db="EMBL/GenBank/DDBJ databases">
        <title>Rhodospirillaceae bacterium KN72 isolated from deep sea.</title>
        <authorList>
            <person name="Zhang D.-C."/>
        </authorList>
    </citation>
    <scope>NUCLEOTIDE SEQUENCE [LARGE SCALE GENOMIC DNA]</scope>
    <source>
        <strain evidence="9 10">KN72</strain>
    </source>
</reference>
<feature type="domain" description="Tetrapyrrole methylase" evidence="6">
    <location>
        <begin position="353"/>
        <end position="563"/>
    </location>
</feature>
<dbReference type="InterPro" id="IPR021744">
    <property type="entry name" value="CbiG_N"/>
</dbReference>
<evidence type="ECO:0000256" key="5">
    <source>
        <dbReference type="ARBA" id="ARBA00022691"/>
    </source>
</evidence>
<evidence type="ECO:0000256" key="4">
    <source>
        <dbReference type="ARBA" id="ARBA00022679"/>
    </source>
</evidence>
<comment type="caution">
    <text evidence="9">The sequence shown here is derived from an EMBL/GenBank/DDBJ whole genome shotgun (WGS) entry which is preliminary data.</text>
</comment>
<evidence type="ECO:0000256" key="1">
    <source>
        <dbReference type="ARBA" id="ARBA00004953"/>
    </source>
</evidence>
<gene>
    <name evidence="9" type="primary">cobJ</name>
    <name evidence="9" type="ORF">HH303_12295</name>
</gene>
<dbReference type="InterPro" id="IPR051810">
    <property type="entry name" value="Precorrin_MeTrfase"/>
</dbReference>
<dbReference type="Gene3D" id="3.40.50.11220">
    <property type="match status" value="1"/>
</dbReference>
<dbReference type="InterPro" id="IPR014776">
    <property type="entry name" value="4pyrrole_Mease_sub2"/>
</dbReference>
<evidence type="ECO:0000313" key="9">
    <source>
        <dbReference type="EMBL" id="NMM45264.1"/>
    </source>
</evidence>
<evidence type="ECO:0000259" key="7">
    <source>
        <dbReference type="Pfam" id="PF01890"/>
    </source>
</evidence>
<comment type="pathway">
    <text evidence="1">Cofactor biosynthesis; adenosylcobalamin biosynthesis.</text>
</comment>
<organism evidence="9 10">
    <name type="scientific">Pacificispira spongiicola</name>
    <dbReference type="NCBI Taxonomy" id="2729598"/>
    <lineage>
        <taxon>Bacteria</taxon>
        <taxon>Pseudomonadati</taxon>
        <taxon>Pseudomonadota</taxon>
        <taxon>Alphaproteobacteria</taxon>
        <taxon>Rhodospirillales</taxon>
        <taxon>Rhodospirillaceae</taxon>
        <taxon>Pacificispira</taxon>
    </lineage>
</organism>
<dbReference type="Gene3D" id="3.40.1010.10">
    <property type="entry name" value="Cobalt-precorrin-4 Transmethylase, Domain 1"/>
    <property type="match status" value="1"/>
</dbReference>
<dbReference type="InterPro" id="IPR014777">
    <property type="entry name" value="4pyrrole_Mease_sub1"/>
</dbReference>
<accession>A0A7Y0HH97</accession>
<dbReference type="CDD" id="cd11646">
    <property type="entry name" value="Precorrin_3B_C17_MT"/>
    <property type="match status" value="1"/>
</dbReference>